<dbReference type="OrthoDB" id="3214149at2759"/>
<feature type="domain" description="C2H2-type" evidence="9">
    <location>
        <begin position="44"/>
        <end position="74"/>
    </location>
</feature>
<dbReference type="Proteomes" id="UP000019384">
    <property type="component" value="Unassembled WGS sequence"/>
</dbReference>
<evidence type="ECO:0000256" key="7">
    <source>
        <dbReference type="PROSITE-ProRule" id="PRU00042"/>
    </source>
</evidence>
<evidence type="ECO:0000256" key="3">
    <source>
        <dbReference type="ARBA" id="ARBA00022737"/>
    </source>
</evidence>
<dbReference type="EMBL" id="HG793128">
    <property type="protein sequence ID" value="CDK27435.1"/>
    <property type="molecule type" value="Genomic_DNA"/>
</dbReference>
<feature type="compositionally biased region" description="Acidic residues" evidence="8">
    <location>
        <begin position="8"/>
        <end position="20"/>
    </location>
</feature>
<protein>
    <recommendedName>
        <fullName evidence="9">C2H2-type domain-containing protein</fullName>
    </recommendedName>
</protein>
<keyword evidence="5" id="KW-0862">Zinc</keyword>
<dbReference type="InterPro" id="IPR013087">
    <property type="entry name" value="Znf_C2H2_type"/>
</dbReference>
<sequence length="320" mass="36366">MEEHSETADEVDSSDLSDFEDMGKWSKDPSTMEELQDMEEVKNLKCLWQGCGKKYTSVDSLAHHLNDAHVGNNPGQYACQWLFCSRKGILQPSRFSLITHLRSHTGEKPYCCPLPNCVRTFTRSDAITKHLKSVHDVDLGKVEDTEVDPWWFAGSDGNGTDFRKFEPSKDGLDVDVLLEDTSRLRGEKLASQRFSLLQKVVLDGSIAVDDPALYERVFNIQGNDANTQLKGSLIYQAMESTKQILPGNVSVDDIDVDEVQDLEALAENLEEYYQKLLKFKELASEELQNNIKDRRKLWVKKELVLDAILQNEIRGADKFM</sequence>
<organism evidence="10 11">
    <name type="scientific">Kuraishia capsulata CBS 1993</name>
    <dbReference type="NCBI Taxonomy" id="1382522"/>
    <lineage>
        <taxon>Eukaryota</taxon>
        <taxon>Fungi</taxon>
        <taxon>Dikarya</taxon>
        <taxon>Ascomycota</taxon>
        <taxon>Saccharomycotina</taxon>
        <taxon>Pichiomycetes</taxon>
        <taxon>Pichiales</taxon>
        <taxon>Pichiaceae</taxon>
        <taxon>Kuraishia</taxon>
    </lineage>
</organism>
<evidence type="ECO:0000256" key="6">
    <source>
        <dbReference type="ARBA" id="ARBA00023242"/>
    </source>
</evidence>
<evidence type="ECO:0000256" key="2">
    <source>
        <dbReference type="ARBA" id="ARBA00022723"/>
    </source>
</evidence>
<comment type="subcellular location">
    <subcellularLocation>
        <location evidence="1">Nucleus</location>
    </subcellularLocation>
</comment>
<evidence type="ECO:0000259" key="9">
    <source>
        <dbReference type="PROSITE" id="PS50157"/>
    </source>
</evidence>
<evidence type="ECO:0000256" key="5">
    <source>
        <dbReference type="ARBA" id="ARBA00022833"/>
    </source>
</evidence>
<dbReference type="GO" id="GO:0007224">
    <property type="term" value="P:smoothened signaling pathway"/>
    <property type="evidence" value="ECO:0007669"/>
    <property type="project" value="TreeGrafter"/>
</dbReference>
<name>W6MWH1_9ASCO</name>
<keyword evidence="11" id="KW-1185">Reference proteome</keyword>
<evidence type="ECO:0000313" key="11">
    <source>
        <dbReference type="Proteomes" id="UP000019384"/>
    </source>
</evidence>
<dbReference type="STRING" id="1382522.W6MWH1"/>
<dbReference type="GO" id="GO:0000981">
    <property type="term" value="F:DNA-binding transcription factor activity, RNA polymerase II-specific"/>
    <property type="evidence" value="ECO:0007669"/>
    <property type="project" value="TreeGrafter"/>
</dbReference>
<gene>
    <name evidence="10" type="ORF">KUCA_T00003413001</name>
</gene>
<keyword evidence="3" id="KW-0677">Repeat</keyword>
<evidence type="ECO:0000256" key="4">
    <source>
        <dbReference type="ARBA" id="ARBA00022771"/>
    </source>
</evidence>
<keyword evidence="6" id="KW-0539">Nucleus</keyword>
<dbReference type="SMART" id="SM00355">
    <property type="entry name" value="ZnF_C2H2"/>
    <property type="match status" value="3"/>
</dbReference>
<accession>W6MWH1</accession>
<evidence type="ECO:0000313" key="10">
    <source>
        <dbReference type="EMBL" id="CDK27435.1"/>
    </source>
</evidence>
<feature type="domain" description="C2H2-type" evidence="9">
    <location>
        <begin position="82"/>
        <end position="109"/>
    </location>
</feature>
<feature type="region of interest" description="Disordered" evidence="8">
    <location>
        <begin position="1"/>
        <end position="32"/>
    </location>
</feature>
<dbReference type="Gene3D" id="3.30.160.60">
    <property type="entry name" value="Classic Zinc Finger"/>
    <property type="match status" value="3"/>
</dbReference>
<dbReference type="GO" id="GO:0008270">
    <property type="term" value="F:zinc ion binding"/>
    <property type="evidence" value="ECO:0007669"/>
    <property type="project" value="UniProtKB-KW"/>
</dbReference>
<reference evidence="10" key="1">
    <citation type="submission" date="2013-12" db="EMBL/GenBank/DDBJ databases">
        <authorList>
            <person name="Genoscope - CEA"/>
        </authorList>
    </citation>
    <scope>NUCLEOTIDE SEQUENCE</scope>
    <source>
        <strain evidence="10">CBS 1993</strain>
    </source>
</reference>
<dbReference type="GO" id="GO:0000978">
    <property type="term" value="F:RNA polymerase II cis-regulatory region sequence-specific DNA binding"/>
    <property type="evidence" value="ECO:0007669"/>
    <property type="project" value="TreeGrafter"/>
</dbReference>
<keyword evidence="2" id="KW-0479">Metal-binding</keyword>
<evidence type="ECO:0000256" key="1">
    <source>
        <dbReference type="ARBA" id="ARBA00004123"/>
    </source>
</evidence>
<dbReference type="SUPFAM" id="SSF57667">
    <property type="entry name" value="beta-beta-alpha zinc fingers"/>
    <property type="match status" value="2"/>
</dbReference>
<dbReference type="RefSeq" id="XP_022459430.1">
    <property type="nucleotide sequence ID" value="XM_022601826.1"/>
</dbReference>
<dbReference type="HOGENOM" id="CLU_940445_0_0_1"/>
<dbReference type="InterPro" id="IPR043359">
    <property type="entry name" value="GLI-like"/>
</dbReference>
<reference evidence="10" key="2">
    <citation type="submission" date="2014-02" db="EMBL/GenBank/DDBJ databases">
        <title>Complete DNA sequence of /Kuraishia capsulata/ illustrates novel genomic features among budding yeasts (/Saccharomycotina/).</title>
        <authorList>
            <person name="Morales L."/>
            <person name="Noel B."/>
            <person name="Porcel B."/>
            <person name="Marcet-Houben M."/>
            <person name="Hullo M-F."/>
            <person name="Sacerdot C."/>
            <person name="Tekaia F."/>
            <person name="Leh-Louis V."/>
            <person name="Despons L."/>
            <person name="Khanna V."/>
            <person name="Aury J-M."/>
            <person name="Barbe V."/>
            <person name="Couloux A."/>
            <person name="Labadie K."/>
            <person name="Pelletier E."/>
            <person name="Souciet J-L."/>
            <person name="Boekhout T."/>
            <person name="Gabaldon T."/>
            <person name="Wincker P."/>
            <person name="Dujon B."/>
        </authorList>
    </citation>
    <scope>NUCLEOTIDE SEQUENCE</scope>
    <source>
        <strain evidence="10">CBS 1993</strain>
    </source>
</reference>
<dbReference type="AlphaFoldDB" id="W6MWH1"/>
<dbReference type="GeneID" id="34520818"/>
<dbReference type="GO" id="GO:0005634">
    <property type="term" value="C:nucleus"/>
    <property type="evidence" value="ECO:0007669"/>
    <property type="project" value="UniProtKB-SubCell"/>
</dbReference>
<dbReference type="InterPro" id="IPR036236">
    <property type="entry name" value="Znf_C2H2_sf"/>
</dbReference>
<proteinExistence type="predicted"/>
<dbReference type="PANTHER" id="PTHR45718">
    <property type="entry name" value="TRANSCRIPTIONAL ACTIVATOR CUBITUS INTERRUPTUS"/>
    <property type="match status" value="1"/>
</dbReference>
<dbReference type="PANTHER" id="PTHR45718:SF6">
    <property type="entry name" value="ZINC FINGER PROTEIN GLI2"/>
    <property type="match status" value="1"/>
</dbReference>
<dbReference type="PROSITE" id="PS50157">
    <property type="entry name" value="ZINC_FINGER_C2H2_2"/>
    <property type="match status" value="3"/>
</dbReference>
<keyword evidence="4 7" id="KW-0863">Zinc-finger</keyword>
<feature type="domain" description="C2H2-type" evidence="9">
    <location>
        <begin position="110"/>
        <end position="135"/>
    </location>
</feature>
<dbReference type="PROSITE" id="PS00028">
    <property type="entry name" value="ZINC_FINGER_C2H2_1"/>
    <property type="match status" value="2"/>
</dbReference>
<evidence type="ECO:0000256" key="8">
    <source>
        <dbReference type="SAM" id="MobiDB-lite"/>
    </source>
</evidence>